<name>A0A0F8XBY1_9ZZZZ</name>
<dbReference type="EMBL" id="LAZR01059971">
    <property type="protein sequence ID" value="KKK66672.1"/>
    <property type="molecule type" value="Genomic_DNA"/>
</dbReference>
<accession>A0A0F8XBY1</accession>
<dbReference type="AlphaFoldDB" id="A0A0F8XBY1"/>
<protein>
    <submittedName>
        <fullName evidence="1">Uncharacterized protein</fullName>
    </submittedName>
</protein>
<comment type="caution">
    <text evidence="1">The sequence shown here is derived from an EMBL/GenBank/DDBJ whole genome shotgun (WGS) entry which is preliminary data.</text>
</comment>
<evidence type="ECO:0000313" key="1">
    <source>
        <dbReference type="EMBL" id="KKK66672.1"/>
    </source>
</evidence>
<reference evidence="1" key="1">
    <citation type="journal article" date="2015" name="Nature">
        <title>Complex archaea that bridge the gap between prokaryotes and eukaryotes.</title>
        <authorList>
            <person name="Spang A."/>
            <person name="Saw J.H."/>
            <person name="Jorgensen S.L."/>
            <person name="Zaremba-Niedzwiedzka K."/>
            <person name="Martijn J."/>
            <person name="Lind A.E."/>
            <person name="van Eijk R."/>
            <person name="Schleper C."/>
            <person name="Guy L."/>
            <person name="Ettema T.J."/>
        </authorList>
    </citation>
    <scope>NUCLEOTIDE SEQUENCE</scope>
</reference>
<proteinExistence type="predicted"/>
<sequence>MTLTPRTGRPRPLPSQKTRTENITPWSRLHPKVTMTFRDIGLKATVTDILNLEKKGQICEPFGGYRWGEQLMGGAIGTDIGHMTLELGTNNFIGIGITWNRRSMFDYGWISLYLPFISLTLKWPPDEEAFTEHYGLPKEVLSRK</sequence>
<organism evidence="1">
    <name type="scientific">marine sediment metagenome</name>
    <dbReference type="NCBI Taxonomy" id="412755"/>
    <lineage>
        <taxon>unclassified sequences</taxon>
        <taxon>metagenomes</taxon>
        <taxon>ecological metagenomes</taxon>
    </lineage>
</organism>
<gene>
    <name evidence="1" type="ORF">LCGC14_2961730</name>
</gene>